<keyword evidence="1" id="KW-0067">ATP-binding</keyword>
<proteinExistence type="inferred from homology"/>
<dbReference type="Gene3D" id="3.30.1330.10">
    <property type="entry name" value="PurM-like, N-terminal domain"/>
    <property type="match status" value="1"/>
</dbReference>
<dbReference type="SUPFAM" id="SSF56042">
    <property type="entry name" value="PurM C-terminal domain-like"/>
    <property type="match status" value="1"/>
</dbReference>
<dbReference type="HAMAP" id="MF_02128">
    <property type="entry name" value="TMP_kinase"/>
    <property type="match status" value="1"/>
</dbReference>
<dbReference type="UniPathway" id="UPA00060">
    <property type="reaction ID" value="UER00142"/>
</dbReference>
<dbReference type="EC" id="2.7.4.16" evidence="1"/>
<feature type="binding site" evidence="1">
    <location>
        <position position="127"/>
    </location>
    <ligand>
        <name>Mg(2+)</name>
        <dbReference type="ChEBI" id="CHEBI:18420"/>
        <label>1</label>
    </ligand>
</feature>
<dbReference type="GO" id="GO:0000287">
    <property type="term" value="F:magnesium ion binding"/>
    <property type="evidence" value="ECO:0007669"/>
    <property type="project" value="UniProtKB-UniRule"/>
</dbReference>
<dbReference type="PIRSF" id="PIRSF005303">
    <property type="entry name" value="Thiam_monoph_kin"/>
    <property type="match status" value="1"/>
</dbReference>
<gene>
    <name evidence="1" type="primary">thiL</name>
    <name evidence="3" type="ORF">IMZ38_05230</name>
</gene>
<feature type="binding site" evidence="1">
    <location>
        <position position="51"/>
    </location>
    <ligand>
        <name>Mg(2+)</name>
        <dbReference type="ChEBI" id="CHEBI:18420"/>
        <label>1</label>
    </ligand>
</feature>
<feature type="binding site" evidence="1">
    <location>
        <position position="152"/>
    </location>
    <ligand>
        <name>ATP</name>
        <dbReference type="ChEBI" id="CHEBI:30616"/>
    </ligand>
</feature>
<feature type="binding site" evidence="1">
    <location>
        <position position="51"/>
    </location>
    <ligand>
        <name>Mg(2+)</name>
        <dbReference type="ChEBI" id="CHEBI:18420"/>
        <label>2</label>
    </ligand>
</feature>
<dbReference type="GO" id="GO:0009229">
    <property type="term" value="P:thiamine diphosphate biosynthetic process"/>
    <property type="evidence" value="ECO:0007669"/>
    <property type="project" value="UniProtKB-UniRule"/>
</dbReference>
<dbReference type="Gene3D" id="3.90.650.10">
    <property type="entry name" value="PurM-like C-terminal domain"/>
    <property type="match status" value="1"/>
</dbReference>
<feature type="binding site" evidence="1">
    <location>
        <position position="219"/>
    </location>
    <ligand>
        <name>Mg(2+)</name>
        <dbReference type="ChEBI" id="CHEBI:18420"/>
        <label>5</label>
    </ligand>
</feature>
<feature type="binding site" evidence="1">
    <location>
        <position position="79"/>
    </location>
    <ligand>
        <name>Mg(2+)</name>
        <dbReference type="ChEBI" id="CHEBI:18420"/>
        <label>2</label>
    </ligand>
</feature>
<evidence type="ECO:0000256" key="1">
    <source>
        <dbReference type="HAMAP-Rule" id="MF_02128"/>
    </source>
</evidence>
<comment type="catalytic activity">
    <reaction evidence="1">
        <text>thiamine phosphate + ATP = thiamine diphosphate + ADP</text>
        <dbReference type="Rhea" id="RHEA:15913"/>
        <dbReference type="ChEBI" id="CHEBI:30616"/>
        <dbReference type="ChEBI" id="CHEBI:37575"/>
        <dbReference type="ChEBI" id="CHEBI:58937"/>
        <dbReference type="ChEBI" id="CHEBI:456216"/>
        <dbReference type="EC" id="2.7.4.16"/>
    </reaction>
</comment>
<dbReference type="InterPro" id="IPR036921">
    <property type="entry name" value="PurM-like_N_sf"/>
</dbReference>
<dbReference type="InterPro" id="IPR016188">
    <property type="entry name" value="PurM-like_N"/>
</dbReference>
<name>A0A7M1URG3_9CREN</name>
<keyword evidence="1" id="KW-0808">Transferase</keyword>
<reference evidence="3 4" key="1">
    <citation type="submission" date="2020-10" db="EMBL/GenBank/DDBJ databases">
        <title>Complete genome sequence of Thermosphaera aggregans strain 3507.</title>
        <authorList>
            <person name="Zayulina K.S."/>
            <person name="Elcheninov A.G."/>
            <person name="Toshchakov S.V."/>
            <person name="Kublanov I.V."/>
            <person name="Kochetkova T.V."/>
        </authorList>
    </citation>
    <scope>NUCLEOTIDE SEQUENCE [LARGE SCALE GENOMIC DNA]</scope>
    <source>
        <strain evidence="3 4">3507</strain>
    </source>
</reference>
<feature type="binding site" evidence="1">
    <location>
        <position position="79"/>
    </location>
    <ligand>
        <name>Mg(2+)</name>
        <dbReference type="ChEBI" id="CHEBI:18420"/>
        <label>4</label>
    </ligand>
</feature>
<keyword evidence="1" id="KW-0460">Magnesium</keyword>
<keyword evidence="1" id="KW-0784">Thiamine biosynthesis</keyword>
<dbReference type="SUPFAM" id="SSF55326">
    <property type="entry name" value="PurM N-terminal domain-like"/>
    <property type="match status" value="1"/>
</dbReference>
<feature type="binding site" evidence="1">
    <location>
        <position position="35"/>
    </location>
    <ligand>
        <name>Mg(2+)</name>
        <dbReference type="ChEBI" id="CHEBI:18420"/>
        <label>4</label>
    </ligand>
</feature>
<feature type="binding site" evidence="1">
    <location>
        <position position="218"/>
    </location>
    <ligand>
        <name>ATP</name>
        <dbReference type="ChEBI" id="CHEBI:30616"/>
    </ligand>
</feature>
<protein>
    <recommendedName>
        <fullName evidence="1">Thiamine-monophosphate kinase</fullName>
        <shortName evidence="1">TMP kinase</shortName>
        <shortName evidence="1">Thiamine-phosphate kinase</shortName>
        <ecNumber evidence="1">2.7.4.16</ecNumber>
    </recommendedName>
</protein>
<keyword evidence="1" id="KW-0547">Nucleotide-binding</keyword>
<keyword evidence="1" id="KW-0479">Metal-binding</keyword>
<feature type="domain" description="PurM-like N-terminal" evidence="2">
    <location>
        <begin position="43"/>
        <end position="143"/>
    </location>
</feature>
<dbReference type="InterPro" id="IPR006283">
    <property type="entry name" value="ThiL-like"/>
</dbReference>
<evidence type="ECO:0000313" key="4">
    <source>
        <dbReference type="Proteomes" id="UP000593766"/>
    </source>
</evidence>
<feature type="binding site" evidence="1">
    <location>
        <position position="79"/>
    </location>
    <ligand>
        <name>Mg(2+)</name>
        <dbReference type="ChEBI" id="CHEBI:18420"/>
        <label>3</label>
    </ligand>
</feature>
<dbReference type="PANTHER" id="PTHR30270:SF0">
    <property type="entry name" value="THIAMINE-MONOPHOSPHATE KINASE"/>
    <property type="match status" value="1"/>
</dbReference>
<keyword evidence="1 3" id="KW-0418">Kinase</keyword>
<dbReference type="AlphaFoldDB" id="A0A7M1URG3"/>
<evidence type="ECO:0000313" key="3">
    <source>
        <dbReference type="EMBL" id="QOR94043.1"/>
    </source>
</evidence>
<sequence>MTTLRELGERNVIDEIVKTVGTRVFKGEVLSYPDDAKDLLPKAPRIIVNIDGYGIEKLRLPWRDSSDIGWCAITGSVSDILVKGGVPDAVLIALGLPPDYPVQELKMLAEGLRDAVNYYGVRLLGGDTNSSSEPWIAVATIGFTPAKKPPSRKGLRKDDYIVVTGVYGAMGFAAIKGLEEAQRRKWVVEKTKRPVANKELGVVISSNYRWITASMDVSDGLGYTLLTLSSESNARILLHQPPLYEPSLMDECQGDMECIVKIAMSGGEEYGAVIGVRPEGLSNVLRDLEYYQIPYRLVGRVVEGEPGVFYEDKPLTFASWDQFKGWSNGV</sequence>
<dbReference type="EMBL" id="CP063144">
    <property type="protein sequence ID" value="QOR94043.1"/>
    <property type="molecule type" value="Genomic_DNA"/>
</dbReference>
<dbReference type="GeneID" id="59454798"/>
<dbReference type="GO" id="GO:0009030">
    <property type="term" value="F:thiamine-phosphate kinase activity"/>
    <property type="evidence" value="ECO:0007669"/>
    <property type="project" value="UniProtKB-UniRule"/>
</dbReference>
<dbReference type="InterPro" id="IPR036676">
    <property type="entry name" value="PurM-like_C_sf"/>
</dbReference>
<comment type="pathway">
    <text evidence="1">Cofactor biosynthesis; thiamine diphosphate biosynthesis; thiamine diphosphate from thiamine phosphate: step 1/1.</text>
</comment>
<dbReference type="KEGG" id="tcs:IMZ38_05230"/>
<comment type="miscellaneous">
    <text evidence="1">Reaction mechanism of ThiL seems to utilize a direct, inline transfer of the gamma-phosphate of ATP to TMP rather than a phosphorylated enzyme intermediate.</text>
</comment>
<feature type="binding site" evidence="1">
    <location>
        <position position="35"/>
    </location>
    <ligand>
        <name>Mg(2+)</name>
        <dbReference type="ChEBI" id="CHEBI:18420"/>
        <label>3</label>
    </ligand>
</feature>
<feature type="binding site" evidence="1">
    <location>
        <begin position="126"/>
        <end position="127"/>
    </location>
    <ligand>
        <name>ATP</name>
        <dbReference type="ChEBI" id="CHEBI:30616"/>
    </ligand>
</feature>
<feature type="binding site" evidence="1">
    <location>
        <position position="326"/>
    </location>
    <ligand>
        <name>substrate</name>
    </ligand>
</feature>
<comment type="caution">
    <text evidence="1">Lacks conserved residue(s) required for the propagation of feature annotation.</text>
</comment>
<dbReference type="Proteomes" id="UP000593766">
    <property type="component" value="Chromosome"/>
</dbReference>
<dbReference type="Pfam" id="PF00586">
    <property type="entry name" value="AIRS"/>
    <property type="match status" value="1"/>
</dbReference>
<dbReference type="CDD" id="cd02194">
    <property type="entry name" value="ThiL"/>
    <property type="match status" value="1"/>
</dbReference>
<accession>A0A7M1URG3</accession>
<dbReference type="GO" id="GO:0009228">
    <property type="term" value="P:thiamine biosynthetic process"/>
    <property type="evidence" value="ECO:0007669"/>
    <property type="project" value="UniProtKB-KW"/>
</dbReference>
<comment type="function">
    <text evidence="1">Catalyzes the ATP-dependent phosphorylation of thiamine-monophosphate (TMP) to form thiamine-pyrophosphate (TPP), the active form of vitamin B1.</text>
</comment>
<dbReference type="GO" id="GO:0005524">
    <property type="term" value="F:ATP binding"/>
    <property type="evidence" value="ECO:0007669"/>
    <property type="project" value="UniProtKB-UniRule"/>
</dbReference>
<dbReference type="OrthoDB" id="45909at2157"/>
<feature type="binding site" evidence="1">
    <location>
        <position position="268"/>
    </location>
    <ligand>
        <name>substrate</name>
    </ligand>
</feature>
<evidence type="ECO:0000259" key="2">
    <source>
        <dbReference type="Pfam" id="PF00586"/>
    </source>
</evidence>
<feature type="binding site" evidence="1">
    <location>
        <position position="216"/>
    </location>
    <ligand>
        <name>Mg(2+)</name>
        <dbReference type="ChEBI" id="CHEBI:18420"/>
        <label>3</label>
    </ligand>
</feature>
<comment type="similarity">
    <text evidence="1">Belongs to the thiamine-monophosphate kinase family.</text>
</comment>
<dbReference type="RefSeq" id="WP_193435848.1">
    <property type="nucleotide sequence ID" value="NZ_CP063144.1"/>
</dbReference>
<keyword evidence="4" id="KW-1185">Reference proteome</keyword>
<organism evidence="3 4">
    <name type="scientific">Thermosphaera chiliense</name>
    <dbReference type="NCBI Taxonomy" id="3402707"/>
    <lineage>
        <taxon>Archaea</taxon>
        <taxon>Thermoproteota</taxon>
        <taxon>Thermoprotei</taxon>
        <taxon>Desulfurococcales</taxon>
        <taxon>Desulfurococcaceae</taxon>
        <taxon>Thermosphaera</taxon>
    </lineage>
</organism>
<dbReference type="PANTHER" id="PTHR30270">
    <property type="entry name" value="THIAMINE-MONOPHOSPHATE KINASE"/>
    <property type="match status" value="1"/>
</dbReference>